<dbReference type="GO" id="GO:0016301">
    <property type="term" value="F:kinase activity"/>
    <property type="evidence" value="ECO:0007669"/>
    <property type="project" value="UniProtKB-KW"/>
</dbReference>
<gene>
    <name evidence="1" type="ORF">Prudu_014683</name>
</gene>
<sequence>MQIRPQQPQKHPTARTQLRKLDSCNTQMENWGKWERSWKFQHCESLKDPNGELSFLSTRIWDGRDGCDGKLQKKAGHLGSERSIEIDEEEVTVLQSNSLLGVCLCRKGFHFEEENGDVGCESLQEERDDDVVSLIDFVNDSSDLVHAIFKLVWSSRALERQMIEGTDALDCEKAICVEAEAVQRAATIAEAEGVSKIEATHLERVSKLARLGSIYNKNPLNQTHLISVLEKLIRWKPSHHQNRQQHSETVYIAPVGELECLMVFWCNVANSSRHIRSCDMRVVFRHCFCKPEICNSSFHIIIKQDICWLEISMNDVREANPSSLSRKAKSSFLLIRELKIAGPESLPPPLTTAKSSLKSREKMNPDMLPARAPAKNPSSHPPSFFFLFLCFLFFGAGDGPGALEAPLPEGARAAPEEFISSKVEEPKIAKGTNGSWDFPREEIVSNGKFFQVGKKLEETQVPGKLVGREVEDSKANELGQLGWNFPGELVVSEVENLKFPAVNDLRRDLVNKAVVCKSDLFELGEPPNCRRQKPVKPLGLKDQPGDFEDVSVVV</sequence>
<keyword evidence="1" id="KW-0808">Transferase</keyword>
<dbReference type="EMBL" id="AP019301">
    <property type="protein sequence ID" value="BBH03733.1"/>
    <property type="molecule type" value="Genomic_DNA"/>
</dbReference>
<organism evidence="1">
    <name type="scientific">Prunus dulcis</name>
    <name type="common">Almond</name>
    <name type="synonym">Amygdalus dulcis</name>
    <dbReference type="NCBI Taxonomy" id="3755"/>
    <lineage>
        <taxon>Eukaryota</taxon>
        <taxon>Viridiplantae</taxon>
        <taxon>Streptophyta</taxon>
        <taxon>Embryophyta</taxon>
        <taxon>Tracheophyta</taxon>
        <taxon>Spermatophyta</taxon>
        <taxon>Magnoliopsida</taxon>
        <taxon>eudicotyledons</taxon>
        <taxon>Gunneridae</taxon>
        <taxon>Pentapetalae</taxon>
        <taxon>rosids</taxon>
        <taxon>fabids</taxon>
        <taxon>Rosales</taxon>
        <taxon>Rosaceae</taxon>
        <taxon>Amygdaloideae</taxon>
        <taxon>Amygdaleae</taxon>
        <taxon>Prunus</taxon>
    </lineage>
</organism>
<evidence type="ECO:0000313" key="1">
    <source>
        <dbReference type="EMBL" id="BBH03733.1"/>
    </source>
</evidence>
<proteinExistence type="predicted"/>
<dbReference type="AlphaFoldDB" id="A0A4Y1RJ38"/>
<dbReference type="Gene3D" id="6.10.130.30">
    <property type="match status" value="1"/>
</dbReference>
<accession>A0A4Y1RJ38</accession>
<keyword evidence="1" id="KW-0418">Kinase</keyword>
<name>A0A4Y1RJ38_PRUDU</name>
<reference evidence="1" key="1">
    <citation type="journal article" date="2019" name="Science">
        <title>Mutation of a bHLH transcription factor allowed almond domestication.</title>
        <authorList>
            <person name="Sanchez-Perez R."/>
            <person name="Pavan S."/>
            <person name="Mazzeo R."/>
            <person name="Moldovan C."/>
            <person name="Aiese Cigliano R."/>
            <person name="Del Cueto J."/>
            <person name="Ricciardi F."/>
            <person name="Lotti C."/>
            <person name="Ricciardi L."/>
            <person name="Dicenta F."/>
            <person name="Lopez-Marques R.L."/>
            <person name="Lindberg Moller B."/>
        </authorList>
    </citation>
    <scope>NUCLEOTIDE SEQUENCE</scope>
</reference>
<protein>
    <submittedName>
        <fullName evidence="1">Leucine-rich repeat protein kinase family protein</fullName>
    </submittedName>
</protein>